<evidence type="ECO:0000313" key="1">
    <source>
        <dbReference type="EMBL" id="MCM1984116.1"/>
    </source>
</evidence>
<gene>
    <name evidence="1" type="ORF">QQ91_0014930</name>
</gene>
<dbReference type="AlphaFoldDB" id="A0ABD4T6M5"/>
<organism evidence="1 2">
    <name type="scientific">Lyngbya confervoides BDU141951</name>
    <dbReference type="NCBI Taxonomy" id="1574623"/>
    <lineage>
        <taxon>Bacteria</taxon>
        <taxon>Bacillati</taxon>
        <taxon>Cyanobacteriota</taxon>
        <taxon>Cyanophyceae</taxon>
        <taxon>Oscillatoriophycideae</taxon>
        <taxon>Oscillatoriales</taxon>
        <taxon>Microcoleaceae</taxon>
        <taxon>Lyngbya</taxon>
    </lineage>
</organism>
<dbReference type="InterPro" id="IPR014923">
    <property type="entry name" value="DUF1802"/>
</dbReference>
<dbReference type="EMBL" id="JTHE03000088">
    <property type="protein sequence ID" value="MCM1984116.1"/>
    <property type="molecule type" value="Genomic_DNA"/>
</dbReference>
<evidence type="ECO:0000313" key="2">
    <source>
        <dbReference type="Proteomes" id="UP000031561"/>
    </source>
</evidence>
<dbReference type="Pfam" id="PF08819">
    <property type="entry name" value="DUF1802"/>
    <property type="match status" value="1"/>
</dbReference>
<proteinExistence type="predicted"/>
<sequence length="199" mass="22560">MTCLHIALKEWSTAIDAIEVSKTILLFRKGGIHEPRPGFQVQLGATLLFPTFSHQSSACLKPEWARLASSSQSVRLKLWAEVTDWFILRDPGLIPTLSPFHVWTDAFLEQRLAWKPERPLYVVLCRFYQLRPALPLPDLPQSGGCRSWLNLEPPITVEATVPLVSEANYRRQCLRIQRLMQSGVDQVLSGSDPPLEKCD</sequence>
<reference evidence="1 2" key="1">
    <citation type="journal article" date="2015" name="Genome Announc.">
        <title>Draft Genome Sequence of Filamentous Marine Cyanobacterium Lyngbya confervoides Strain BDU141951.</title>
        <authorList>
            <person name="Chandrababunaidu M.M."/>
            <person name="Sen D."/>
            <person name="Tripathy S."/>
        </authorList>
    </citation>
    <scope>NUCLEOTIDE SEQUENCE [LARGE SCALE GENOMIC DNA]</scope>
    <source>
        <strain evidence="1 2">BDU141951</strain>
    </source>
</reference>
<accession>A0ABD4T6M5</accession>
<dbReference type="RefSeq" id="WP_166275740.1">
    <property type="nucleotide sequence ID" value="NZ_JTHE03000088.1"/>
</dbReference>
<keyword evidence="2" id="KW-1185">Reference proteome</keyword>
<comment type="caution">
    <text evidence="1">The sequence shown here is derived from an EMBL/GenBank/DDBJ whole genome shotgun (WGS) entry which is preliminary data.</text>
</comment>
<name>A0ABD4T6M5_9CYAN</name>
<dbReference type="Proteomes" id="UP000031561">
    <property type="component" value="Unassembled WGS sequence"/>
</dbReference>
<protein>
    <submittedName>
        <fullName evidence="1">DUF1802 family protein</fullName>
    </submittedName>
</protein>